<proteinExistence type="predicted"/>
<dbReference type="AlphaFoldDB" id="A0A9P4UA08"/>
<reference evidence="1" key="1">
    <citation type="journal article" date="2020" name="Stud. Mycol.">
        <title>101 Dothideomycetes genomes: a test case for predicting lifestyles and emergence of pathogens.</title>
        <authorList>
            <person name="Haridas S."/>
            <person name="Albert R."/>
            <person name="Binder M."/>
            <person name="Bloem J."/>
            <person name="Labutti K."/>
            <person name="Salamov A."/>
            <person name="Andreopoulos B."/>
            <person name="Baker S."/>
            <person name="Barry K."/>
            <person name="Bills G."/>
            <person name="Bluhm B."/>
            <person name="Cannon C."/>
            <person name="Castanera R."/>
            <person name="Culley D."/>
            <person name="Daum C."/>
            <person name="Ezra D."/>
            <person name="Gonzalez J."/>
            <person name="Henrissat B."/>
            <person name="Kuo A."/>
            <person name="Liang C."/>
            <person name="Lipzen A."/>
            <person name="Lutzoni F."/>
            <person name="Magnuson J."/>
            <person name="Mondo S."/>
            <person name="Nolan M."/>
            <person name="Ohm R."/>
            <person name="Pangilinan J."/>
            <person name="Park H.-J."/>
            <person name="Ramirez L."/>
            <person name="Alfaro M."/>
            <person name="Sun H."/>
            <person name="Tritt A."/>
            <person name="Yoshinaga Y."/>
            <person name="Zwiers L.-H."/>
            <person name="Turgeon B."/>
            <person name="Goodwin S."/>
            <person name="Spatafora J."/>
            <person name="Crous P."/>
            <person name="Grigoriev I."/>
        </authorList>
    </citation>
    <scope>NUCLEOTIDE SEQUENCE</scope>
    <source>
        <strain evidence="1">CBS 690.94</strain>
    </source>
</reference>
<accession>A0A9P4UA08</accession>
<evidence type="ECO:0000313" key="2">
    <source>
        <dbReference type="Proteomes" id="UP000799764"/>
    </source>
</evidence>
<dbReference type="OrthoDB" id="9971601at2759"/>
<evidence type="ECO:0000313" key="1">
    <source>
        <dbReference type="EMBL" id="KAF2441788.1"/>
    </source>
</evidence>
<gene>
    <name evidence="1" type="ORF">P171DRAFT_475226</name>
</gene>
<dbReference type="PANTHER" id="PTHR36142:SF2">
    <property type="entry name" value="METALLO-HYDROLASE_OXIDOREDUCTASE SUPERFAMILY PROTEIN"/>
    <property type="match status" value="1"/>
</dbReference>
<protein>
    <submittedName>
        <fullName evidence="1">Uncharacterized protein</fullName>
    </submittedName>
</protein>
<dbReference type="PANTHER" id="PTHR36142">
    <property type="entry name" value="METALLO-HYDROLASE/OXIDOREDUCTASE SUPERFAMILY PROTEIN"/>
    <property type="match status" value="1"/>
</dbReference>
<keyword evidence="2" id="KW-1185">Reference proteome</keyword>
<organism evidence="1 2">
    <name type="scientific">Karstenula rhodostoma CBS 690.94</name>
    <dbReference type="NCBI Taxonomy" id="1392251"/>
    <lineage>
        <taxon>Eukaryota</taxon>
        <taxon>Fungi</taxon>
        <taxon>Dikarya</taxon>
        <taxon>Ascomycota</taxon>
        <taxon>Pezizomycotina</taxon>
        <taxon>Dothideomycetes</taxon>
        <taxon>Pleosporomycetidae</taxon>
        <taxon>Pleosporales</taxon>
        <taxon>Massarineae</taxon>
        <taxon>Didymosphaeriaceae</taxon>
        <taxon>Karstenula</taxon>
    </lineage>
</organism>
<comment type="caution">
    <text evidence="1">The sequence shown here is derived from an EMBL/GenBank/DDBJ whole genome shotgun (WGS) entry which is preliminary data.</text>
</comment>
<dbReference type="InterPro" id="IPR036866">
    <property type="entry name" value="RibonucZ/Hydroxyglut_hydro"/>
</dbReference>
<dbReference type="Proteomes" id="UP000799764">
    <property type="component" value="Unassembled WGS sequence"/>
</dbReference>
<name>A0A9P4UA08_9PLEO</name>
<sequence>MSNPRGAKHRAHFTLKRDLRPILTSLNGDNSWLLSFPRPEPERKTSGKAYFHIVHDPWLNGPEVQISSWLHEGETGHSPIDAIHLSFHYGDHLHVPTLLTFDPSIPVFTTTDGAPIIRKSNHFTSITAYADLDPTFTGDWSAIRRAPGLPSYITVFRIKGHHELNFFTALLWSPAPDTHEAVLYSPHGLHTSTPALQALLHHADPSFSTLALLHGLKESWTWSWQTTFGAKSGLELYRESRARYWVATHNDRLGYGGVVWWLVTDIFRSVEWALGQEKGGQEVRKDVKVEEVKNGECFVLE</sequence>
<dbReference type="Gene3D" id="3.60.15.10">
    <property type="entry name" value="Ribonuclease Z/Hydroxyacylglutathione hydrolase-like"/>
    <property type="match status" value="1"/>
</dbReference>
<dbReference type="EMBL" id="MU001505">
    <property type="protein sequence ID" value="KAF2441788.1"/>
    <property type="molecule type" value="Genomic_DNA"/>
</dbReference>